<dbReference type="EMBL" id="CAADFM010000334">
    <property type="protein sequence ID" value="VFK22145.1"/>
    <property type="molecule type" value="Genomic_DNA"/>
</dbReference>
<accession>A0A450WYQ6</accession>
<sequence length="447" mass="50579">MRRGFAKYRKNEDFGEFDAYARIYPLSILARSASMSWIDHLYSTEVPNHDHFPAMYRFSTPSRIRLPMIDEFPMRQYYSCARVARQLMIILLWLAGAFGIVLADTLPLESQGREKGNFLDVSPRDLPTVPGADLSPVVFLKKPPEKKHQPRDSRTTPLVSIIMDDLGYRRIEGLRAINLPGPVTFSIIPHTPHAWKLSEFAHKLGKETLLHMPMESKADHYLEPSGLTIHMTRAQLVRSVHASIASLPHAKGINNHMGSLLTRQVKPMRWLMEAILLLDRDLYFVDSRTTVDTVAAMTARQYGIPTLERDIFLDHSPDTNTIRAQFRRLIRRAKAQGTALGLAHPYPETLDVLEEALPRLTERGVTLVPASTLLAQQTRRRQIRGEQTSEGGEKKGNMEKDKLRPRPIPLDPTSIRPIGKGDELGDSAPSNLPEPRIETPIEPRPNP</sequence>
<dbReference type="SUPFAM" id="SSF88713">
    <property type="entry name" value="Glycoside hydrolase/deacetylase"/>
    <property type="match status" value="1"/>
</dbReference>
<evidence type="ECO:0000313" key="4">
    <source>
        <dbReference type="EMBL" id="VFK35181.1"/>
    </source>
</evidence>
<dbReference type="InterPro" id="IPR011330">
    <property type="entry name" value="Glyco_hydro/deAcase_b/a-brl"/>
</dbReference>
<keyword evidence="2" id="KW-1133">Transmembrane helix</keyword>
<feature type="transmembrane region" description="Helical" evidence="2">
    <location>
        <begin position="83"/>
        <end position="103"/>
    </location>
</feature>
<dbReference type="PANTHER" id="PTHR30105">
    <property type="entry name" value="UNCHARACTERIZED YIBQ-RELATED"/>
    <property type="match status" value="1"/>
</dbReference>
<gene>
    <name evidence="3" type="ORF">BECKLPF1236A_GA0070988_103342</name>
    <name evidence="4" type="ORF">BECKLPF1236C_GA0070990_103412</name>
</gene>
<evidence type="ECO:0000256" key="2">
    <source>
        <dbReference type="SAM" id="Phobius"/>
    </source>
</evidence>
<dbReference type="GO" id="GO:0005975">
    <property type="term" value="P:carbohydrate metabolic process"/>
    <property type="evidence" value="ECO:0007669"/>
    <property type="project" value="InterPro"/>
</dbReference>
<proteinExistence type="predicted"/>
<dbReference type="PANTHER" id="PTHR30105:SF2">
    <property type="entry name" value="DIVERGENT POLYSACCHARIDE DEACETYLASE SUPERFAMILY"/>
    <property type="match status" value="1"/>
</dbReference>
<dbReference type="AlphaFoldDB" id="A0A450WYQ6"/>
<protein>
    <submittedName>
        <fullName evidence="3">Uncharacterized conserved protein YibQ, putative polysaccharide deacetylase 2 family</fullName>
    </submittedName>
</protein>
<organism evidence="3">
    <name type="scientific">Candidatus Kentrum sp. LPFa</name>
    <dbReference type="NCBI Taxonomy" id="2126335"/>
    <lineage>
        <taxon>Bacteria</taxon>
        <taxon>Pseudomonadati</taxon>
        <taxon>Pseudomonadota</taxon>
        <taxon>Gammaproteobacteria</taxon>
        <taxon>Candidatus Kentrum</taxon>
    </lineage>
</organism>
<evidence type="ECO:0000313" key="3">
    <source>
        <dbReference type="EMBL" id="VFK22145.1"/>
    </source>
</evidence>
<feature type="compositionally biased region" description="Basic and acidic residues" evidence="1">
    <location>
        <begin position="391"/>
        <end position="404"/>
    </location>
</feature>
<evidence type="ECO:0000256" key="1">
    <source>
        <dbReference type="SAM" id="MobiDB-lite"/>
    </source>
</evidence>
<dbReference type="EMBL" id="CAADFP010000341">
    <property type="protein sequence ID" value="VFK35181.1"/>
    <property type="molecule type" value="Genomic_DNA"/>
</dbReference>
<name>A0A450WYQ6_9GAMM</name>
<keyword evidence="2" id="KW-0812">Transmembrane</keyword>
<dbReference type="Gene3D" id="3.20.20.370">
    <property type="entry name" value="Glycoside hydrolase/deacetylase"/>
    <property type="match status" value="1"/>
</dbReference>
<dbReference type="CDD" id="cd10936">
    <property type="entry name" value="CE4_DAC2"/>
    <property type="match status" value="1"/>
</dbReference>
<feature type="region of interest" description="Disordered" evidence="1">
    <location>
        <begin position="371"/>
        <end position="447"/>
    </location>
</feature>
<dbReference type="Pfam" id="PF04748">
    <property type="entry name" value="Polysacc_deac_2"/>
    <property type="match status" value="1"/>
</dbReference>
<dbReference type="InterPro" id="IPR006837">
    <property type="entry name" value="Divergent_DAC"/>
</dbReference>
<keyword evidence="2" id="KW-0472">Membrane</keyword>
<reference evidence="3" key="1">
    <citation type="submission" date="2019-02" db="EMBL/GenBank/DDBJ databases">
        <authorList>
            <person name="Gruber-Vodicka R. H."/>
            <person name="Seah K. B. B."/>
        </authorList>
    </citation>
    <scope>NUCLEOTIDE SEQUENCE</scope>
    <source>
        <strain evidence="3">BECK_S312</strain>
        <strain evidence="4">BECK_S426</strain>
    </source>
</reference>